<dbReference type="RefSeq" id="WP_169420023.1">
    <property type="nucleotide sequence ID" value="NZ_JABBFX010000001.1"/>
</dbReference>
<sequence>MSLALCAASLALLGSAASAADLTAAQISERNATARGGAAAWRAVQTMSMSGDMDAGGKTDAKLPYTLVLKRPHMSRLEIRFENQTAVQTFDGRQGWKYRPYLGRIEAEPMTPAELKSEQASDELDGPLIDAERKGTRVEVAGVDKVEGKDAYRLKLTNAAGASRNLWIDAASFLEVKIDGEPRKLDGRVHKVAVFFRDYKTVNGLNIPHTLETVVEGVKQTRKIVVKSVAINPKLDDALFGKPQPGEPGAGSPKASAL</sequence>
<keyword evidence="2" id="KW-0732">Signal</keyword>
<gene>
    <name evidence="3" type="ORF">HHL11_11950</name>
</gene>
<comment type="caution">
    <text evidence="3">The sequence shown here is derived from an EMBL/GenBank/DDBJ whole genome shotgun (WGS) entry which is preliminary data.</text>
</comment>
<feature type="region of interest" description="Disordered" evidence="1">
    <location>
        <begin position="237"/>
        <end position="258"/>
    </location>
</feature>
<protein>
    <submittedName>
        <fullName evidence="3">Outer membrane lipoprotein-sorting protein</fullName>
    </submittedName>
</protein>
<feature type="chain" id="PRO_5032435071" evidence="2">
    <location>
        <begin position="20"/>
        <end position="258"/>
    </location>
</feature>
<dbReference type="EMBL" id="JABBFX010000001">
    <property type="protein sequence ID" value="NML44468.1"/>
    <property type="molecule type" value="Genomic_DNA"/>
</dbReference>
<evidence type="ECO:0000256" key="1">
    <source>
        <dbReference type="SAM" id="MobiDB-lite"/>
    </source>
</evidence>
<accession>A0A848HA30</accession>
<keyword evidence="3" id="KW-0449">Lipoprotein</keyword>
<dbReference type="Gene3D" id="2.50.20.10">
    <property type="entry name" value="Lipoprotein localisation LolA/LolB/LppX"/>
    <property type="match status" value="1"/>
</dbReference>
<dbReference type="Proteomes" id="UP000541185">
    <property type="component" value="Unassembled WGS sequence"/>
</dbReference>
<feature type="signal peptide" evidence="2">
    <location>
        <begin position="1"/>
        <end position="19"/>
    </location>
</feature>
<organism evidence="3 4">
    <name type="scientific">Ramlibacter agri</name>
    <dbReference type="NCBI Taxonomy" id="2728837"/>
    <lineage>
        <taxon>Bacteria</taxon>
        <taxon>Pseudomonadati</taxon>
        <taxon>Pseudomonadota</taxon>
        <taxon>Betaproteobacteria</taxon>
        <taxon>Burkholderiales</taxon>
        <taxon>Comamonadaceae</taxon>
        <taxon>Ramlibacter</taxon>
    </lineage>
</organism>
<evidence type="ECO:0000313" key="4">
    <source>
        <dbReference type="Proteomes" id="UP000541185"/>
    </source>
</evidence>
<name>A0A848HA30_9BURK</name>
<dbReference type="AlphaFoldDB" id="A0A848HA30"/>
<proteinExistence type="predicted"/>
<evidence type="ECO:0000256" key="2">
    <source>
        <dbReference type="SAM" id="SignalP"/>
    </source>
</evidence>
<reference evidence="3 4" key="1">
    <citation type="submission" date="2020-04" db="EMBL/GenBank/DDBJ databases">
        <title>Ramlibacter sp. G-1-2-2 isolated from soil.</title>
        <authorList>
            <person name="Dahal R.H."/>
        </authorList>
    </citation>
    <scope>NUCLEOTIDE SEQUENCE [LARGE SCALE GENOMIC DNA]</scope>
    <source>
        <strain evidence="3 4">G-1-2-2</strain>
    </source>
</reference>
<evidence type="ECO:0000313" key="3">
    <source>
        <dbReference type="EMBL" id="NML44468.1"/>
    </source>
</evidence>
<keyword evidence="4" id="KW-1185">Reference proteome</keyword>